<sequence length="96" mass="11515">MGLIRRVIEFSSPIRFQFSAVRLLKKRDVISKTSETQRHVKHESVNDPRLLAHRKYFRKPIDEEARTTRRSKAKLYQDTSKQRRCPAFRYPLIACR</sequence>
<gene>
    <name evidence="1" type="ORF">EVAR_99243_1</name>
</gene>
<evidence type="ECO:0000313" key="2">
    <source>
        <dbReference type="Proteomes" id="UP000299102"/>
    </source>
</evidence>
<evidence type="ECO:0000313" key="1">
    <source>
        <dbReference type="EMBL" id="GBP93263.1"/>
    </source>
</evidence>
<keyword evidence="2" id="KW-1185">Reference proteome</keyword>
<dbReference type="EMBL" id="BGZK01002359">
    <property type="protein sequence ID" value="GBP93263.1"/>
    <property type="molecule type" value="Genomic_DNA"/>
</dbReference>
<reference evidence="1 2" key="1">
    <citation type="journal article" date="2019" name="Commun. Biol.">
        <title>The bagworm genome reveals a unique fibroin gene that provides high tensile strength.</title>
        <authorList>
            <person name="Kono N."/>
            <person name="Nakamura H."/>
            <person name="Ohtoshi R."/>
            <person name="Tomita M."/>
            <person name="Numata K."/>
            <person name="Arakawa K."/>
        </authorList>
    </citation>
    <scope>NUCLEOTIDE SEQUENCE [LARGE SCALE GENOMIC DNA]</scope>
</reference>
<protein>
    <submittedName>
        <fullName evidence="1">Uncharacterized protein</fullName>
    </submittedName>
</protein>
<dbReference type="Proteomes" id="UP000299102">
    <property type="component" value="Unassembled WGS sequence"/>
</dbReference>
<comment type="caution">
    <text evidence="1">The sequence shown here is derived from an EMBL/GenBank/DDBJ whole genome shotgun (WGS) entry which is preliminary data.</text>
</comment>
<organism evidence="1 2">
    <name type="scientific">Eumeta variegata</name>
    <name type="common">Bagworm moth</name>
    <name type="synonym">Eumeta japonica</name>
    <dbReference type="NCBI Taxonomy" id="151549"/>
    <lineage>
        <taxon>Eukaryota</taxon>
        <taxon>Metazoa</taxon>
        <taxon>Ecdysozoa</taxon>
        <taxon>Arthropoda</taxon>
        <taxon>Hexapoda</taxon>
        <taxon>Insecta</taxon>
        <taxon>Pterygota</taxon>
        <taxon>Neoptera</taxon>
        <taxon>Endopterygota</taxon>
        <taxon>Lepidoptera</taxon>
        <taxon>Glossata</taxon>
        <taxon>Ditrysia</taxon>
        <taxon>Tineoidea</taxon>
        <taxon>Psychidae</taxon>
        <taxon>Oiketicinae</taxon>
        <taxon>Eumeta</taxon>
    </lineage>
</organism>
<name>A0A4C2A225_EUMVA</name>
<proteinExistence type="predicted"/>
<dbReference type="AlphaFoldDB" id="A0A4C2A225"/>
<accession>A0A4C2A225</accession>